<dbReference type="NCBIfam" id="NF004741">
    <property type="entry name" value="PRK06076.1-2"/>
    <property type="match status" value="1"/>
</dbReference>
<dbReference type="PANTHER" id="PTHR11432:SF3">
    <property type="entry name" value="NADH-UBIQUINONE OXIDOREDUCTASE CHAIN 1"/>
    <property type="match status" value="1"/>
</dbReference>
<sequence length="367" mass="41522">MESDVIFVLLDRILSVFTSEMIHIPAIQPIVDKLMNIPLVNLLVAFLLWKPIFHMVFFPGLIGITLVLLWIVYFERKLTARVQWRIGPKEVSRRTGGLIQTLADGMRYFFQEVIIHKGANKFYFAQFPLLSFLPVLLPILFIPAGGSYGIDTSYALFAAVALVSLIPVFIMGMGWASNNKFAFIGTVREAFIYFAYEIPFILAVASMVLVYQTANPFEIVARQTIPGVFLNPIAFLVFFITTLIATGRLPFDIAEADQEVAFGPYVEYSGIFFGLTMTLPYEKVYILSMLMTLLFFGGWNGPYIAPLGEFSYVLWFYIKTFVIVSVIALARSIYARYRIDQTLRLGWSVLFCLSLISLVISAGWAAW</sequence>
<keyword evidence="3 5" id="KW-1133">Transmembrane helix</keyword>
<dbReference type="RefSeq" id="WP_048090141.1">
    <property type="nucleotide sequence ID" value="NZ_CP009552.1"/>
</dbReference>
<dbReference type="GO" id="GO:0003954">
    <property type="term" value="F:NADH dehydrogenase activity"/>
    <property type="evidence" value="ECO:0007669"/>
    <property type="project" value="TreeGrafter"/>
</dbReference>
<feature type="transmembrane region" description="Helical" evidence="5">
    <location>
        <begin position="314"/>
        <end position="333"/>
    </location>
</feature>
<dbReference type="HAMAP" id="MF_01350">
    <property type="entry name" value="NDH1_NuoH"/>
    <property type="match status" value="1"/>
</dbReference>
<protein>
    <submittedName>
        <fullName evidence="6">F420H2-quinone oxidoreductase, subunit H</fullName>
    </submittedName>
</protein>
<feature type="transmembrane region" description="Helical" evidence="5">
    <location>
        <begin position="52"/>
        <end position="74"/>
    </location>
</feature>
<feature type="transmembrane region" description="Helical" evidence="5">
    <location>
        <begin position="122"/>
        <end position="142"/>
    </location>
</feature>
<dbReference type="GeneID" id="24796619"/>
<dbReference type="EMBL" id="CP009552">
    <property type="protein sequence ID" value="AIY89076.1"/>
    <property type="molecule type" value="Genomic_DNA"/>
</dbReference>
<dbReference type="PANTHER" id="PTHR11432">
    <property type="entry name" value="NADH DEHYDROGENASE SUBUNIT 1"/>
    <property type="match status" value="1"/>
</dbReference>
<comment type="subcellular location">
    <subcellularLocation>
        <location evidence="1">Membrane</location>
        <topology evidence="1">Multi-pass membrane protein</topology>
    </subcellularLocation>
</comment>
<keyword evidence="2 5" id="KW-0812">Transmembrane</keyword>
<feature type="transmembrane region" description="Helical" evidence="5">
    <location>
        <begin position="154"/>
        <end position="178"/>
    </location>
</feature>
<name>A0A0A7GDN1_GEOAI</name>
<accession>A0A0A7GDN1</accession>
<reference evidence="6 7" key="1">
    <citation type="journal article" date="2015" name="Appl. Environ. Microbiol.">
        <title>The Geoglobus acetivorans genome: Fe(III) reduction, acetate utilization, autotrophic growth, and degradation of aromatic compounds in a hyperthermophilic archaeon.</title>
        <authorList>
            <person name="Mardanov A.V."/>
            <person name="Slododkina G.B."/>
            <person name="Slobodkin A.I."/>
            <person name="Beletsky A.V."/>
            <person name="Gavrilov S.N."/>
            <person name="Kublanov I.V."/>
            <person name="Bonch-Osmolovskaya E.A."/>
            <person name="Skryabin K.G."/>
            <person name="Ravin N.V."/>
        </authorList>
    </citation>
    <scope>NUCLEOTIDE SEQUENCE [LARGE SCALE GENOMIC DNA]</scope>
    <source>
        <strain evidence="6 7">SBH6</strain>
    </source>
</reference>
<proteinExistence type="inferred from homology"/>
<dbReference type="GO" id="GO:0016020">
    <property type="term" value="C:membrane"/>
    <property type="evidence" value="ECO:0007669"/>
    <property type="project" value="UniProtKB-SubCell"/>
</dbReference>
<evidence type="ECO:0000256" key="5">
    <source>
        <dbReference type="SAM" id="Phobius"/>
    </source>
</evidence>
<dbReference type="AlphaFoldDB" id="A0A0A7GDN1"/>
<feature type="transmembrane region" description="Helical" evidence="5">
    <location>
        <begin position="190"/>
        <end position="212"/>
    </location>
</feature>
<evidence type="ECO:0000256" key="2">
    <source>
        <dbReference type="ARBA" id="ARBA00022692"/>
    </source>
</evidence>
<organism evidence="6 7">
    <name type="scientific">Geoglobus acetivorans</name>
    <dbReference type="NCBI Taxonomy" id="565033"/>
    <lineage>
        <taxon>Archaea</taxon>
        <taxon>Methanobacteriati</taxon>
        <taxon>Methanobacteriota</taxon>
        <taxon>Archaeoglobi</taxon>
        <taxon>Archaeoglobales</taxon>
        <taxon>Archaeoglobaceae</taxon>
        <taxon>Geoglobus</taxon>
    </lineage>
</organism>
<dbReference type="GO" id="GO:0009060">
    <property type="term" value="P:aerobic respiration"/>
    <property type="evidence" value="ECO:0007669"/>
    <property type="project" value="TreeGrafter"/>
</dbReference>
<dbReference type="KEGG" id="gac:GACE_0013"/>
<gene>
    <name evidence="6" type="ORF">GACE_0013</name>
</gene>
<dbReference type="Proteomes" id="UP000030624">
    <property type="component" value="Chromosome"/>
</dbReference>
<feature type="transmembrane region" description="Helical" evidence="5">
    <location>
        <begin position="345"/>
        <end position="366"/>
    </location>
</feature>
<dbReference type="eggNOG" id="arCOG01546">
    <property type="taxonomic scope" value="Archaea"/>
</dbReference>
<feature type="transmembrane region" description="Helical" evidence="5">
    <location>
        <begin position="284"/>
        <end position="302"/>
    </location>
</feature>
<dbReference type="STRING" id="565033.GACE_0013"/>
<dbReference type="HOGENOM" id="CLU_015134_0_2_2"/>
<dbReference type="Pfam" id="PF00146">
    <property type="entry name" value="NADHdh"/>
    <property type="match status" value="1"/>
</dbReference>
<evidence type="ECO:0000256" key="3">
    <source>
        <dbReference type="ARBA" id="ARBA00022989"/>
    </source>
</evidence>
<evidence type="ECO:0000313" key="7">
    <source>
        <dbReference type="Proteomes" id="UP000030624"/>
    </source>
</evidence>
<evidence type="ECO:0000256" key="4">
    <source>
        <dbReference type="ARBA" id="ARBA00023136"/>
    </source>
</evidence>
<feature type="transmembrane region" description="Helical" evidence="5">
    <location>
        <begin position="224"/>
        <end position="245"/>
    </location>
</feature>
<evidence type="ECO:0000256" key="1">
    <source>
        <dbReference type="ARBA" id="ARBA00004141"/>
    </source>
</evidence>
<evidence type="ECO:0000313" key="6">
    <source>
        <dbReference type="EMBL" id="AIY89076.1"/>
    </source>
</evidence>
<keyword evidence="4 5" id="KW-0472">Membrane</keyword>
<dbReference type="InterPro" id="IPR001694">
    <property type="entry name" value="NADH_UbQ_OxRdtase_su1/FPO"/>
</dbReference>